<dbReference type="SUPFAM" id="SSF102198">
    <property type="entry name" value="Putative cyclase"/>
    <property type="match status" value="1"/>
</dbReference>
<dbReference type="RefSeq" id="WP_311333296.1">
    <property type="nucleotide sequence ID" value="NZ_JAVRHZ010000006.1"/>
</dbReference>
<dbReference type="Pfam" id="PF04199">
    <property type="entry name" value="Cyclase"/>
    <property type="match status" value="1"/>
</dbReference>
<comment type="caution">
    <text evidence="1">The sequence shown here is derived from an EMBL/GenBank/DDBJ whole genome shotgun (WGS) entry which is preliminary data.</text>
</comment>
<gene>
    <name evidence="1" type="ORF">RM538_10035</name>
</gene>
<evidence type="ECO:0000313" key="2">
    <source>
        <dbReference type="Proteomes" id="UP001254488"/>
    </source>
</evidence>
<dbReference type="EC" id="3.5.-.-" evidence="1"/>
<sequence>MKATIKIKEHLYTVNLSNPIDISIALRASEKNPEAWYLSPPTIKPVVLDNWVGSVQEGASVNFNTITFNPHAHGTHTECVGHISKEFHAISKTLDRFFFVAELISVAPELKGEDEVISEKQIKALLKNKKPEALIIRTLPNTKDKKQRQYSHTNWPYLDHKAAQFLREIGVEHLLIDLPSVDKEKDDGALLAHKAFWDYPKNPRLNATITEFIYVRNRVKDGSFILNLQVARFNNDAAPSRPVLYEIES</sequence>
<dbReference type="EMBL" id="JAVRHZ010000006">
    <property type="protein sequence ID" value="MDT0556344.1"/>
    <property type="molecule type" value="Genomic_DNA"/>
</dbReference>
<dbReference type="GO" id="GO:0016787">
    <property type="term" value="F:hydrolase activity"/>
    <property type="evidence" value="ECO:0007669"/>
    <property type="project" value="UniProtKB-KW"/>
</dbReference>
<keyword evidence="1" id="KW-0378">Hydrolase</keyword>
<dbReference type="InterPro" id="IPR007325">
    <property type="entry name" value="KFase/CYL"/>
</dbReference>
<evidence type="ECO:0000313" key="1">
    <source>
        <dbReference type="EMBL" id="MDT0556344.1"/>
    </source>
</evidence>
<dbReference type="Gene3D" id="3.50.30.50">
    <property type="entry name" value="Putative cyclase"/>
    <property type="match status" value="1"/>
</dbReference>
<organism evidence="1 2">
    <name type="scientific">Patiriisocius hiemis</name>
    <dbReference type="NCBI Taxonomy" id="3075604"/>
    <lineage>
        <taxon>Bacteria</taxon>
        <taxon>Pseudomonadati</taxon>
        <taxon>Bacteroidota</taxon>
        <taxon>Flavobacteriia</taxon>
        <taxon>Flavobacteriales</taxon>
        <taxon>Flavobacteriaceae</taxon>
        <taxon>Patiriisocius</taxon>
    </lineage>
</organism>
<proteinExistence type="predicted"/>
<reference evidence="1 2" key="1">
    <citation type="submission" date="2023-09" db="EMBL/GenBank/DDBJ databases">
        <authorList>
            <person name="Rey-Velasco X."/>
        </authorList>
    </citation>
    <scope>NUCLEOTIDE SEQUENCE [LARGE SCALE GENOMIC DNA]</scope>
    <source>
        <strain evidence="1 2">W242</strain>
    </source>
</reference>
<dbReference type="Proteomes" id="UP001254488">
    <property type="component" value="Unassembled WGS sequence"/>
</dbReference>
<keyword evidence="2" id="KW-1185">Reference proteome</keyword>
<dbReference type="InterPro" id="IPR037175">
    <property type="entry name" value="KFase_sf"/>
</dbReference>
<name>A0ABU2YDS6_9FLAO</name>
<protein>
    <submittedName>
        <fullName evidence="1">Cyclase family protein</fullName>
        <ecNumber evidence="1">3.5.-.-</ecNumber>
    </submittedName>
</protein>
<accession>A0ABU2YDS6</accession>